<sequence>MALLLRSSAQSSFLVFSPFLSGISGVQSKLFLAGSERLYLLPLRFLRKASLKCKGNTLLHSYASSYRCHLTQEVKSNGSGFVNMMVYLFILHAHFGSILFDGRSLEWECFDMSSCLAASRTQFVGSQRLPRKRNRSSTILSYLLPFLPSLLAFPPPEISLHRTFPKHRPHAISHLPFPS</sequence>
<organism evidence="1 2">
    <name type="scientific">Sporormia fimetaria CBS 119925</name>
    <dbReference type="NCBI Taxonomy" id="1340428"/>
    <lineage>
        <taxon>Eukaryota</taxon>
        <taxon>Fungi</taxon>
        <taxon>Dikarya</taxon>
        <taxon>Ascomycota</taxon>
        <taxon>Pezizomycotina</taxon>
        <taxon>Dothideomycetes</taxon>
        <taxon>Pleosporomycetidae</taxon>
        <taxon>Pleosporales</taxon>
        <taxon>Sporormiaceae</taxon>
        <taxon>Sporormia</taxon>
    </lineage>
</organism>
<gene>
    <name evidence="1" type="ORF">M011DRAFT_96872</name>
</gene>
<name>A0A6A6V847_9PLEO</name>
<evidence type="ECO:0000313" key="2">
    <source>
        <dbReference type="Proteomes" id="UP000799440"/>
    </source>
</evidence>
<dbReference type="Proteomes" id="UP000799440">
    <property type="component" value="Unassembled WGS sequence"/>
</dbReference>
<protein>
    <submittedName>
        <fullName evidence="1">Uncharacterized protein</fullName>
    </submittedName>
</protein>
<dbReference type="AlphaFoldDB" id="A0A6A6V847"/>
<dbReference type="EMBL" id="MU006579">
    <property type="protein sequence ID" value="KAF2746066.1"/>
    <property type="molecule type" value="Genomic_DNA"/>
</dbReference>
<reference evidence="1" key="1">
    <citation type="journal article" date="2020" name="Stud. Mycol.">
        <title>101 Dothideomycetes genomes: a test case for predicting lifestyles and emergence of pathogens.</title>
        <authorList>
            <person name="Haridas S."/>
            <person name="Albert R."/>
            <person name="Binder M."/>
            <person name="Bloem J."/>
            <person name="Labutti K."/>
            <person name="Salamov A."/>
            <person name="Andreopoulos B."/>
            <person name="Baker S."/>
            <person name="Barry K."/>
            <person name="Bills G."/>
            <person name="Bluhm B."/>
            <person name="Cannon C."/>
            <person name="Castanera R."/>
            <person name="Culley D."/>
            <person name="Daum C."/>
            <person name="Ezra D."/>
            <person name="Gonzalez J."/>
            <person name="Henrissat B."/>
            <person name="Kuo A."/>
            <person name="Liang C."/>
            <person name="Lipzen A."/>
            <person name="Lutzoni F."/>
            <person name="Magnuson J."/>
            <person name="Mondo S."/>
            <person name="Nolan M."/>
            <person name="Ohm R."/>
            <person name="Pangilinan J."/>
            <person name="Park H.-J."/>
            <person name="Ramirez L."/>
            <person name="Alfaro M."/>
            <person name="Sun H."/>
            <person name="Tritt A."/>
            <person name="Yoshinaga Y."/>
            <person name="Zwiers L.-H."/>
            <person name="Turgeon B."/>
            <person name="Goodwin S."/>
            <person name="Spatafora J."/>
            <person name="Crous P."/>
            <person name="Grigoriev I."/>
        </authorList>
    </citation>
    <scope>NUCLEOTIDE SEQUENCE</scope>
    <source>
        <strain evidence="1">CBS 119925</strain>
    </source>
</reference>
<accession>A0A6A6V847</accession>
<keyword evidence="2" id="KW-1185">Reference proteome</keyword>
<proteinExistence type="predicted"/>
<evidence type="ECO:0000313" key="1">
    <source>
        <dbReference type="EMBL" id="KAF2746066.1"/>
    </source>
</evidence>